<proteinExistence type="predicted"/>
<gene>
    <name evidence="2" type="ORF">RMCN_2849</name>
</gene>
<accession>A0ABQ0KJF3</accession>
<keyword evidence="1" id="KW-0812">Transmembrane</keyword>
<dbReference type="Proteomes" id="UP000069773">
    <property type="component" value="Unassembled WGS sequence"/>
</dbReference>
<dbReference type="EMBL" id="BCTA01000036">
    <property type="protein sequence ID" value="GAT09716.1"/>
    <property type="molecule type" value="Genomic_DNA"/>
</dbReference>
<name>A0ABQ0KJF3_MYCNV</name>
<sequence>MVRDTGGTEWGINRRWWPFPGDALDLTFGWLEILVGALFLVLWPFWLLAKFCGVRWVITIERDGHQVGRELVRGWNRSKGRISEIALEITAGGRGGQFVI</sequence>
<protein>
    <submittedName>
        <fullName evidence="2">Uncharacterized protein</fullName>
    </submittedName>
</protein>
<organism evidence="2 3">
    <name type="scientific">Mycolicibacterium novocastrense</name>
    <name type="common">Mycobacterium novocastrense</name>
    <dbReference type="NCBI Taxonomy" id="59813"/>
    <lineage>
        <taxon>Bacteria</taxon>
        <taxon>Bacillati</taxon>
        <taxon>Actinomycetota</taxon>
        <taxon>Actinomycetes</taxon>
        <taxon>Mycobacteriales</taxon>
        <taxon>Mycobacteriaceae</taxon>
        <taxon>Mycolicibacterium</taxon>
    </lineage>
</organism>
<keyword evidence="3" id="KW-1185">Reference proteome</keyword>
<keyword evidence="1" id="KW-1133">Transmembrane helix</keyword>
<reference evidence="2 3" key="1">
    <citation type="journal article" date="2016" name="Genome Announc.">
        <title>Draft Genome Sequences of Five Rapidly Growing Mycobacterium Species, M. thermoresistibile, M. fortuitum subsp. acetamidolyticum, M. canariasense, M. brisbanense, and M. novocastrense.</title>
        <authorList>
            <person name="Katahira K."/>
            <person name="Ogura Y."/>
            <person name="Gotoh Y."/>
            <person name="Hayashi T."/>
        </authorList>
    </citation>
    <scope>NUCLEOTIDE SEQUENCE [LARGE SCALE GENOMIC DNA]</scope>
    <source>
        <strain evidence="2 3">JCM18114</strain>
    </source>
</reference>
<feature type="transmembrane region" description="Helical" evidence="1">
    <location>
        <begin position="28"/>
        <end position="49"/>
    </location>
</feature>
<evidence type="ECO:0000313" key="2">
    <source>
        <dbReference type="EMBL" id="GAT09716.1"/>
    </source>
</evidence>
<evidence type="ECO:0000313" key="3">
    <source>
        <dbReference type="Proteomes" id="UP000069773"/>
    </source>
</evidence>
<evidence type="ECO:0000256" key="1">
    <source>
        <dbReference type="SAM" id="Phobius"/>
    </source>
</evidence>
<comment type="caution">
    <text evidence="2">The sequence shown here is derived from an EMBL/GenBank/DDBJ whole genome shotgun (WGS) entry which is preliminary data.</text>
</comment>
<keyword evidence="1" id="KW-0472">Membrane</keyword>